<proteinExistence type="predicted"/>
<reference evidence="1 2" key="1">
    <citation type="submission" date="2018-01" db="EMBL/GenBank/DDBJ databases">
        <title>Bacillus asahii Genome sequencing and assembly.</title>
        <authorList>
            <person name="Jiang H."/>
            <person name="Feng Y."/>
            <person name="Zhao F."/>
            <person name="Lin X."/>
        </authorList>
    </citation>
    <scope>NUCLEOTIDE SEQUENCE [LARGE SCALE GENOMIC DNA]</scope>
    <source>
        <strain evidence="1 2">OM18</strain>
    </source>
</reference>
<name>A0A3Q9RPE7_9BACI</name>
<gene>
    <name evidence="1" type="ORF">BAOM_3235</name>
</gene>
<dbReference type="KEGG" id="pasa:BAOM_3235"/>
<sequence>MLMVCHKHVKEGLKRLTIPHVKKIKDCHCSCLYCNRKAEIKIFYSMPFFNMKKFYEHE</sequence>
<accession>A0A3Q9RPE7</accession>
<evidence type="ECO:0000313" key="2">
    <source>
        <dbReference type="Proteomes" id="UP000283095"/>
    </source>
</evidence>
<dbReference type="Proteomes" id="UP000283095">
    <property type="component" value="Chromosome"/>
</dbReference>
<protein>
    <submittedName>
        <fullName evidence="1">Uncharacterized protein</fullName>
    </submittedName>
</protein>
<dbReference type="AlphaFoldDB" id="A0A3Q9RPE7"/>
<organism evidence="1 2">
    <name type="scientific">Peribacillus asahii</name>
    <dbReference type="NCBI Taxonomy" id="228899"/>
    <lineage>
        <taxon>Bacteria</taxon>
        <taxon>Bacillati</taxon>
        <taxon>Bacillota</taxon>
        <taxon>Bacilli</taxon>
        <taxon>Bacillales</taxon>
        <taxon>Bacillaceae</taxon>
        <taxon>Peribacillus</taxon>
    </lineage>
</organism>
<dbReference type="EMBL" id="CP026095">
    <property type="protein sequence ID" value="AZV43844.1"/>
    <property type="molecule type" value="Genomic_DNA"/>
</dbReference>
<evidence type="ECO:0000313" key="1">
    <source>
        <dbReference type="EMBL" id="AZV43844.1"/>
    </source>
</evidence>